<dbReference type="PANTHER" id="PTHR47784:SF5">
    <property type="entry name" value="STEROL UPTAKE CONTROL PROTEIN 2"/>
    <property type="match status" value="1"/>
</dbReference>
<keyword evidence="3" id="KW-1185">Reference proteome</keyword>
<gene>
    <name evidence="2" type="ORF">CAAN4_E06832</name>
</gene>
<dbReference type="Pfam" id="PF00172">
    <property type="entry name" value="Zn_clus"/>
    <property type="match status" value="1"/>
</dbReference>
<evidence type="ECO:0000259" key="1">
    <source>
        <dbReference type="PROSITE" id="PS50048"/>
    </source>
</evidence>
<dbReference type="PROSITE" id="PS50048">
    <property type="entry name" value="ZN2_CY6_FUNGAL_2"/>
    <property type="match status" value="1"/>
</dbReference>
<protein>
    <recommendedName>
        <fullName evidence="1">Zn(2)-C6 fungal-type domain-containing protein</fullName>
    </recommendedName>
</protein>
<proteinExistence type="predicted"/>
<dbReference type="PROSITE" id="PS00463">
    <property type="entry name" value="ZN2_CY6_FUNGAL_1"/>
    <property type="match status" value="1"/>
</dbReference>
<dbReference type="InterPro" id="IPR053157">
    <property type="entry name" value="Sterol_Uptake_Regulator"/>
</dbReference>
<dbReference type="EMBL" id="OZ004257">
    <property type="protein sequence ID" value="CAK7907741.1"/>
    <property type="molecule type" value="Genomic_DNA"/>
</dbReference>
<evidence type="ECO:0000313" key="2">
    <source>
        <dbReference type="EMBL" id="CAK7907741.1"/>
    </source>
</evidence>
<dbReference type="InterPro" id="IPR001138">
    <property type="entry name" value="Zn2Cys6_DnaBD"/>
</dbReference>
<feature type="domain" description="Zn(2)-C6 fungal-type" evidence="1">
    <location>
        <begin position="48"/>
        <end position="78"/>
    </location>
</feature>
<organism evidence="2 3">
    <name type="scientific">[Candida] anglica</name>
    <dbReference type="NCBI Taxonomy" id="148631"/>
    <lineage>
        <taxon>Eukaryota</taxon>
        <taxon>Fungi</taxon>
        <taxon>Dikarya</taxon>
        <taxon>Ascomycota</taxon>
        <taxon>Saccharomycotina</taxon>
        <taxon>Pichiomycetes</taxon>
        <taxon>Debaryomycetaceae</taxon>
        <taxon>Kurtzmaniella</taxon>
    </lineage>
</organism>
<evidence type="ECO:0000313" key="3">
    <source>
        <dbReference type="Proteomes" id="UP001497600"/>
    </source>
</evidence>
<sequence>MSYDDFLSDIGLGEQFLSSSSDISTVSESSTPPEKQHIVKAKKRSRNGCNSCKKLKIKCDEAKPKCEYCSHTSRECIYPNSVVVRNPSRDGLISSLLINSTAKQLHISNFEYRLLHYFQSFCVPLFSFNKDSRVDAVWRNEVPKLWHKSPLVRQAVFSFSSINLWPLVNLECFIENPHDTRKLYEAKSYNEVEELNMLLAGQGPNFDPDSSPEDGNLYVKTTNYFMSSLRQTSEKISEHSQIVGNRTVCMGDDTFTQSAELVISGILIFAFLGIHPHRLLPLVNFDPDNEETDFLAICAGIRQTMSRAIGPLSNTPYKDLFFLDKMAKQLPTIPNCYPIIQILKNSLIDWIHHNHYDECISSDTASEVEVYTDCLDLFHSCLYSAVSMNYPIPLFRYIIMVDSGLQPLIRAKRPFAVKLLYYYSALCMMCRLSLFSHTSIWMDYMEWYKNHCESHFGGWHSQDELVLYKLVHEANVTFKVDKFYQLSVFDPRSPYIDVLNQMTNT</sequence>
<dbReference type="CDD" id="cd00067">
    <property type="entry name" value="GAL4"/>
    <property type="match status" value="1"/>
</dbReference>
<reference evidence="2 3" key="1">
    <citation type="submission" date="2024-01" db="EMBL/GenBank/DDBJ databases">
        <authorList>
            <consortium name="Genoscope - CEA"/>
            <person name="William W."/>
        </authorList>
    </citation>
    <scope>NUCLEOTIDE SEQUENCE [LARGE SCALE GENOMIC DNA]</scope>
    <source>
        <strain evidence="2 3">29B2s-10</strain>
    </source>
</reference>
<dbReference type="Gene3D" id="4.10.240.10">
    <property type="entry name" value="Zn(2)-C6 fungal-type DNA-binding domain"/>
    <property type="match status" value="1"/>
</dbReference>
<dbReference type="PANTHER" id="PTHR47784">
    <property type="entry name" value="STEROL UPTAKE CONTROL PROTEIN 2"/>
    <property type="match status" value="1"/>
</dbReference>
<dbReference type="Proteomes" id="UP001497600">
    <property type="component" value="Chromosome E"/>
</dbReference>
<dbReference type="InterPro" id="IPR036864">
    <property type="entry name" value="Zn2-C6_fun-type_DNA-bd_sf"/>
</dbReference>
<dbReference type="SUPFAM" id="SSF57701">
    <property type="entry name" value="Zn2/Cys6 DNA-binding domain"/>
    <property type="match status" value="1"/>
</dbReference>
<accession>A0ABP0EFD1</accession>
<name>A0ABP0EFD1_9ASCO</name>
<dbReference type="SMART" id="SM00066">
    <property type="entry name" value="GAL4"/>
    <property type="match status" value="1"/>
</dbReference>